<name>A0ABU8M606_9PSEU</name>
<evidence type="ECO:0000313" key="5">
    <source>
        <dbReference type="Proteomes" id="UP001369736"/>
    </source>
</evidence>
<keyword evidence="5" id="KW-1185">Reference proteome</keyword>
<dbReference type="InterPro" id="IPR022385">
    <property type="entry name" value="Rhs_assc_core"/>
</dbReference>
<feature type="region of interest" description="Disordered" evidence="1">
    <location>
        <begin position="1281"/>
        <end position="1300"/>
    </location>
</feature>
<gene>
    <name evidence="4" type="ORF">WCD58_16420</name>
</gene>
<dbReference type="PANTHER" id="PTHR32305:SF15">
    <property type="entry name" value="PROTEIN RHSA-RELATED"/>
    <property type="match status" value="1"/>
</dbReference>
<organism evidence="4 5">
    <name type="scientific">Actinomycetospora flava</name>
    <dbReference type="NCBI Taxonomy" id="3129232"/>
    <lineage>
        <taxon>Bacteria</taxon>
        <taxon>Bacillati</taxon>
        <taxon>Actinomycetota</taxon>
        <taxon>Actinomycetes</taxon>
        <taxon>Pseudonocardiales</taxon>
        <taxon>Pseudonocardiaceae</taxon>
        <taxon>Actinomycetospora</taxon>
    </lineage>
</organism>
<reference evidence="4 5" key="1">
    <citation type="submission" date="2024-03" db="EMBL/GenBank/DDBJ databases">
        <title>Actinomycetospora sp. OC33-EN07, a novel actinomycete isolated from wild orchid (Aerides multiflora).</title>
        <authorList>
            <person name="Suriyachadkun C."/>
        </authorList>
    </citation>
    <scope>NUCLEOTIDE SEQUENCE [LARGE SCALE GENOMIC DNA]</scope>
    <source>
        <strain evidence="4 5">OC33-EN07</strain>
    </source>
</reference>
<dbReference type="Gene3D" id="1.10.287.1060">
    <property type="entry name" value="ESAT-6-like"/>
    <property type="match status" value="1"/>
</dbReference>
<dbReference type="Pfam" id="PF20148">
    <property type="entry name" value="DUF6531"/>
    <property type="match status" value="1"/>
</dbReference>
<feature type="domain" description="Putative T7SS secretion signal" evidence="3">
    <location>
        <begin position="2"/>
        <end position="180"/>
    </location>
</feature>
<dbReference type="Proteomes" id="UP001369736">
    <property type="component" value="Unassembled WGS sequence"/>
</dbReference>
<dbReference type="EMBL" id="JBBEGM010000006">
    <property type="protein sequence ID" value="MEJ2862758.1"/>
    <property type="molecule type" value="Genomic_DNA"/>
</dbReference>
<evidence type="ECO:0000259" key="2">
    <source>
        <dbReference type="Pfam" id="PF20148"/>
    </source>
</evidence>
<proteinExistence type="predicted"/>
<dbReference type="SUPFAM" id="SSF140453">
    <property type="entry name" value="EsxAB dimer-like"/>
    <property type="match status" value="1"/>
</dbReference>
<dbReference type="NCBIfam" id="TIGR03696">
    <property type="entry name" value="Rhs_assc_core"/>
    <property type="match status" value="1"/>
</dbReference>
<dbReference type="InterPro" id="IPR031325">
    <property type="entry name" value="RHS_repeat"/>
</dbReference>
<evidence type="ECO:0000259" key="3">
    <source>
        <dbReference type="Pfam" id="PF21725"/>
    </source>
</evidence>
<feature type="region of interest" description="Disordered" evidence="1">
    <location>
        <begin position="1354"/>
        <end position="1376"/>
    </location>
</feature>
<dbReference type="Pfam" id="PF05593">
    <property type="entry name" value="RHS_repeat"/>
    <property type="match status" value="8"/>
</dbReference>
<dbReference type="PANTHER" id="PTHR32305">
    <property type="match status" value="1"/>
</dbReference>
<dbReference type="NCBIfam" id="TIGR01643">
    <property type="entry name" value="YD_repeat_2x"/>
    <property type="match status" value="10"/>
</dbReference>
<dbReference type="InterPro" id="IPR045351">
    <property type="entry name" value="DUF6531"/>
</dbReference>
<protein>
    <submittedName>
        <fullName evidence="4">T7SS-secreted protein</fullName>
    </submittedName>
</protein>
<dbReference type="PRINTS" id="PR00394">
    <property type="entry name" value="RHSPROTEIN"/>
</dbReference>
<feature type="domain" description="DUF6531" evidence="2">
    <location>
        <begin position="325"/>
        <end position="396"/>
    </location>
</feature>
<dbReference type="Gene3D" id="2.180.10.10">
    <property type="entry name" value="RHS repeat-associated core"/>
    <property type="match status" value="2"/>
</dbReference>
<dbReference type="RefSeq" id="WP_337704129.1">
    <property type="nucleotide sequence ID" value="NZ_JBBEGM010000006.1"/>
</dbReference>
<dbReference type="InterPro" id="IPR006530">
    <property type="entry name" value="YD"/>
</dbReference>
<evidence type="ECO:0000256" key="1">
    <source>
        <dbReference type="SAM" id="MobiDB-lite"/>
    </source>
</evidence>
<dbReference type="InterPro" id="IPR036689">
    <property type="entry name" value="ESAT-6-like_sf"/>
</dbReference>
<evidence type="ECO:0000313" key="4">
    <source>
        <dbReference type="EMBL" id="MEJ2862758.1"/>
    </source>
</evidence>
<accession>A0ABU8M606</accession>
<dbReference type="InterPro" id="IPR050708">
    <property type="entry name" value="T6SS_VgrG/RHS"/>
</dbReference>
<dbReference type="InterPro" id="IPR049082">
    <property type="entry name" value="T7SS_signal"/>
</dbReference>
<comment type="caution">
    <text evidence="4">The sequence shown here is derived from an EMBL/GenBank/DDBJ whole genome shotgun (WGS) entry which is preliminary data.</text>
</comment>
<sequence length="1440" mass="153649">MEAALGATTDPRELVGGDPAALTERAGRLRQFADHLGAAADGLERIDLRQWTGQAADAFRARFGETPRGWRDAATAFDRASRALGDFGGAVTLAQQRAGEAIDVHARAVAASEAARADYNRRVDAHNAAIAGGQVPPAMEPFTDPAAGDLARAEQILADARRGRDDAAARAAGEVRGAGELTAAPPSTIAQLGANVADTLGVAGTVEDRFTAGFGRGVEGLVQFGRTINPADPYNLTHPARAGANLSSTGAGLVRAVAHPTELVKGAVGTGWGSDPAGALGELVPNAALTAATGGGGAAGRLGRLARAAGRSENRPLERLATRADPVDVVSGAQLLAQVDLAIDAPLPLVLTRTHVSSWDLGRRFGPRWASTLDQRLEFVGGAVWFVREDAVVVVYPAPTGEEAVLPVAPDHAPRHPLRRDGEGWVLADPASGLRHTFAASGALTGWSVPGGDHVAVDRDDTGRPVAVRHSGGHHVEVVTDPMGLITGFRLDAPVVTFAHEDGQLAEVVNSSGRPLRFGYDAAGRMTSWTDRNGITYRCAYDERGRCVSGSADGGEMAWSFRYGRGVTESTDALGHTERFEYDARGRIVLAVDQLGAATRSVWGDGDRLLARTDPAGGTTRWVHDDAGRVVGVEHADGSAERVERDAVGNLVAATDAAGATVRWERDDAGRLVAATDPAGATTRWERDAAGHVVAVVDPLGARTLVENDAAGRPLAVTDPTGALTRVERDAFGRVVARTDPLGARTTYAWTVEGLLSGRTAPDGATWAREYDGEGNEVAARDPVGAVARREYGAFDVVTAVVAADGARTEIVRDPLRRVVRVRDAGGRTWSTVHDPAGRVVAETDYEGRTVTLERDVLGRVVRRRNASGQEVRWEYDAVGRVTTRWVDGAAERFVHDAAGRLVGATSDACSLRLERDAAGRVVAEDVDGRTVAVERDAAGRVVGRRAPSGATSRWSLDAVGRPAALDLGGQRMTFGVDAAGRETERSWGAASIASSWDDHDRLVGRRLSSPVGVTSRRTWTYRADDHLVGVADPAGSRHYDLDATGRVTAVRGPDGDETYRYDAAGTLVASGVGEPHVLDGTRVRRVGALVVRRDADGRVVLRQRRRLGARPLTWHFAWDALDRLVGVTTPDGARWRYRYDVLGRRVAKERLGAGGEVLEQVHVAWDGAVVAEETRTVAGSSTTTVWEWEPGTHRPLAQLTRTLTDDEVDERFHAIVTDLVGTPTELVGPDGEIAGSARASLWGRTVWTGASTPLRFPGQFHDDETGLAYNLHRYYDPETAQYASPDPLGLEPSPHPYNYVANPTAEIDPLGLQACPSQPHQGPLTQRDAEWMESARRFYRDTEWREVGRALQKHTGPNRPSLDHEVFGPWKPDSGGPKPFNAAGERLIREILLNPETQVTASYGRNAGVYQHLVLVGIPGGPAFRATLDGLFLGIMVWE</sequence>
<dbReference type="Pfam" id="PF21725">
    <property type="entry name" value="T7SS_signal"/>
    <property type="match status" value="1"/>
</dbReference>